<dbReference type="PANTHER" id="PTHR43345">
    <property type="entry name" value="3-ISOPROPYLMALATE DEHYDRATASE SMALL SUBUNIT 2-RELATED-RELATED"/>
    <property type="match status" value="1"/>
</dbReference>
<dbReference type="AlphaFoldDB" id="A0A158IL83"/>
<evidence type="ECO:0000256" key="1">
    <source>
        <dbReference type="ARBA" id="ARBA00023004"/>
    </source>
</evidence>
<dbReference type="STRING" id="326474.AWB65_04982"/>
<name>A0A158IL83_9BURK</name>
<dbReference type="RefSeq" id="WP_235007751.1">
    <property type="nucleotide sequence ID" value="NZ_FCNW02000035.1"/>
</dbReference>
<dbReference type="InterPro" id="IPR015931">
    <property type="entry name" value="Acnase/IPM_dHydase_lsu_aba_1/3"/>
</dbReference>
<dbReference type="SUPFAM" id="SSF52016">
    <property type="entry name" value="LeuD/IlvD-like"/>
    <property type="match status" value="1"/>
</dbReference>
<dbReference type="EC" id="4.2.1.85" evidence="4"/>
<dbReference type="InterPro" id="IPR015928">
    <property type="entry name" value="Aconitase/3IPM_dehydase_swvl"/>
</dbReference>
<keyword evidence="5" id="KW-1185">Reference proteome</keyword>
<dbReference type="InterPro" id="IPR050075">
    <property type="entry name" value="LeuD"/>
</dbReference>
<accession>A0A158IL83</accession>
<evidence type="ECO:0000256" key="2">
    <source>
        <dbReference type="ARBA" id="ARBA00023239"/>
    </source>
</evidence>
<dbReference type="Proteomes" id="UP000054977">
    <property type="component" value="Unassembled WGS sequence"/>
</dbReference>
<keyword evidence="1" id="KW-0408">Iron</keyword>
<dbReference type="InterPro" id="IPR000573">
    <property type="entry name" value="AconitaseA/IPMdHydase_ssu_swvl"/>
</dbReference>
<keyword evidence="2 4" id="KW-0456">Lyase</keyword>
<dbReference type="PANTHER" id="PTHR43345:SF2">
    <property type="entry name" value="3-ISOPROPYLMALATE DEHYDRATASE SMALL SUBUNIT 1"/>
    <property type="match status" value="1"/>
</dbReference>
<evidence type="ECO:0000259" key="3">
    <source>
        <dbReference type="Pfam" id="PF00694"/>
    </source>
</evidence>
<comment type="caution">
    <text evidence="4">The sequence shown here is derived from an EMBL/GenBank/DDBJ whole genome shotgun (WGS) entry which is preliminary data.</text>
</comment>
<feature type="domain" description="Aconitase A/isopropylmalate dehydratase small subunit swivel" evidence="3">
    <location>
        <begin position="81"/>
        <end position="136"/>
    </location>
</feature>
<dbReference type="Gene3D" id="3.30.499.10">
    <property type="entry name" value="Aconitase, domain 3"/>
    <property type="match status" value="1"/>
</dbReference>
<dbReference type="Pfam" id="PF00694">
    <property type="entry name" value="Aconitase_C"/>
    <property type="match status" value="1"/>
</dbReference>
<sequence>MEDRIRLSGRALYLSNDPAIVRSQLAGVPTTREQAGPLRDNVSTDEITPVTVMLTYDERLGQYPYVGFEAGGEKPIGDFDVKNGGFQITVAGKRYGKGSSRESSPLAELSAGIRLIVAESFERIYQQDCDNIGILTTTDFSVLERILAGEAVPIDEFLKGRDALTQQIIRSGGLLAYSKLADWPAPRERDAAPSDGRPQTLVEKIIERHLHPGTTRAERGDGVFVAADWRFSHDYFTGMCAHLMHRAFGKPAALHAPDHIIAFQDHRMAGPVDLVRRCHDQRDQLQFSGALGAGERVAGEPVYSCGERAGGEDRDVRGVEKRVMSSETRDSCVFPPLMPELASRALPNTPCPRRSRQPKRIMRCVTGRIVPPARSRLAPLNTSGCSASCC</sequence>
<dbReference type="Gene3D" id="3.20.19.10">
    <property type="entry name" value="Aconitase, domain 4"/>
    <property type="match status" value="1"/>
</dbReference>
<protein>
    <submittedName>
        <fullName evidence="4">2,3-dimethylmalate dehydratase small subunit</fullName>
        <ecNumber evidence="4">4.2.1.85</ecNumber>
    </submittedName>
</protein>
<evidence type="ECO:0000313" key="4">
    <source>
        <dbReference type="EMBL" id="SAL56989.1"/>
    </source>
</evidence>
<organism evidence="4 5">
    <name type="scientific">Caballeronia humi</name>
    <dbReference type="NCBI Taxonomy" id="326474"/>
    <lineage>
        <taxon>Bacteria</taxon>
        <taxon>Pseudomonadati</taxon>
        <taxon>Pseudomonadota</taxon>
        <taxon>Betaproteobacteria</taxon>
        <taxon>Burkholderiales</taxon>
        <taxon>Burkholderiaceae</taxon>
        <taxon>Caballeronia</taxon>
    </lineage>
</organism>
<dbReference type="EMBL" id="FCNW02000035">
    <property type="protein sequence ID" value="SAL56989.1"/>
    <property type="molecule type" value="Genomic_DNA"/>
</dbReference>
<proteinExistence type="predicted"/>
<dbReference type="GO" id="GO:0047868">
    <property type="term" value="F:dimethylmaleate hydratase activity"/>
    <property type="evidence" value="ECO:0007669"/>
    <property type="project" value="UniProtKB-EC"/>
</dbReference>
<evidence type="ECO:0000313" key="5">
    <source>
        <dbReference type="Proteomes" id="UP000054977"/>
    </source>
</evidence>
<reference evidence="4" key="1">
    <citation type="submission" date="2016-01" db="EMBL/GenBank/DDBJ databases">
        <authorList>
            <person name="Peeters C."/>
        </authorList>
    </citation>
    <scope>NUCLEOTIDE SEQUENCE [LARGE SCALE GENOMIC DNA]</scope>
    <source>
        <strain evidence="4">LMG 22934</strain>
    </source>
</reference>
<gene>
    <name evidence="4" type="primary">DmdB</name>
    <name evidence="4" type="ORF">AWB65_04982</name>
</gene>